<dbReference type="Proteomes" id="UP000065822">
    <property type="component" value="Chromosome"/>
</dbReference>
<gene>
    <name evidence="1" type="ORF">AXF12_07325</name>
    <name evidence="2" type="ORF">SAMEA44541418_00235</name>
</gene>
<dbReference type="RefSeq" id="WP_066429764.1">
    <property type="nucleotide sequence ID" value="NZ_CP014227.1"/>
</dbReference>
<keyword evidence="3" id="KW-1185">Reference proteome</keyword>
<evidence type="ECO:0000313" key="3">
    <source>
        <dbReference type="Proteomes" id="UP000065822"/>
    </source>
</evidence>
<evidence type="ECO:0000313" key="4">
    <source>
        <dbReference type="Proteomes" id="UP000215539"/>
    </source>
</evidence>
<evidence type="ECO:0000313" key="2">
    <source>
        <dbReference type="EMBL" id="SNV02827.1"/>
    </source>
</evidence>
<name>A0AAX2GVY9_9FLAO</name>
<dbReference type="KEGG" id="chg:AXF12_07325"/>
<reference evidence="1 3" key="1">
    <citation type="submission" date="2016-02" db="EMBL/GenBank/DDBJ databases">
        <authorList>
            <person name="Holder M.E."/>
            <person name="Ajami N.J."/>
            <person name="Petrosino J.F."/>
        </authorList>
    </citation>
    <scope>NUCLEOTIDE SEQUENCE [LARGE SCALE GENOMIC DNA]</scope>
    <source>
        <strain evidence="1 3">CCUG 32990</strain>
    </source>
</reference>
<dbReference type="Proteomes" id="UP000215539">
    <property type="component" value="Chromosome 1"/>
</dbReference>
<protein>
    <submittedName>
        <fullName evidence="2">Uncharacterized protein</fullName>
    </submittedName>
</protein>
<dbReference type="EMBL" id="CP014227">
    <property type="protein sequence ID" value="AMD85336.1"/>
    <property type="molecule type" value="Genomic_DNA"/>
</dbReference>
<proteinExistence type="predicted"/>
<dbReference type="EMBL" id="LT906449">
    <property type="protein sequence ID" value="SNV02827.1"/>
    <property type="molecule type" value="Genomic_DNA"/>
</dbReference>
<accession>A0AAX2GVY9</accession>
<evidence type="ECO:0000313" key="1">
    <source>
        <dbReference type="EMBL" id="AMD85336.1"/>
    </source>
</evidence>
<reference evidence="2 4" key="2">
    <citation type="submission" date="2017-06" db="EMBL/GenBank/DDBJ databases">
        <authorList>
            <consortium name="Pathogen Informatics"/>
        </authorList>
    </citation>
    <scope>NUCLEOTIDE SEQUENCE [LARGE SCALE GENOMIC DNA]</scope>
    <source>
        <strain evidence="2 4">NCTC12947</strain>
    </source>
</reference>
<sequence>MAVNNLCKYLLLFASVFCKGQNQALISATYAKLKSDAKSFEQFAFYGFCNCNDTYLYSEMYDSQYTTTFNHLEPLPRFFEREVIRAALNNYHTAYNNRFDALQKTYYNGYQIIAECYKLYRTSNKKLRKTYLRLLSDEKQQKQWIEEYMSDYLTQYFITIETE</sequence>
<dbReference type="AlphaFoldDB" id="A0AAX2GVY9"/>
<organism evidence="2 4">
    <name type="scientific">Capnocytophaga haemolytica</name>
    <dbReference type="NCBI Taxonomy" id="45243"/>
    <lineage>
        <taxon>Bacteria</taxon>
        <taxon>Pseudomonadati</taxon>
        <taxon>Bacteroidota</taxon>
        <taxon>Flavobacteriia</taxon>
        <taxon>Flavobacteriales</taxon>
        <taxon>Flavobacteriaceae</taxon>
        <taxon>Capnocytophaga</taxon>
    </lineage>
</organism>